<keyword evidence="2" id="KW-0812">Transmembrane</keyword>
<reference evidence="3 4" key="1">
    <citation type="submission" date="2019-01" db="EMBL/GenBank/DDBJ databases">
        <authorList>
            <person name="Chen W.-M."/>
        </authorList>
    </citation>
    <scope>NUCLEOTIDE SEQUENCE [LARGE SCALE GENOMIC DNA]</scope>
    <source>
        <strain evidence="3 4">KYPC3</strain>
    </source>
</reference>
<dbReference type="Proteomes" id="UP000283077">
    <property type="component" value="Unassembled WGS sequence"/>
</dbReference>
<evidence type="ECO:0000313" key="3">
    <source>
        <dbReference type="EMBL" id="RVU31249.1"/>
    </source>
</evidence>
<accession>A0A437Q9Y7</accession>
<dbReference type="OrthoDB" id="6272280at2"/>
<organism evidence="3 4">
    <name type="scientific">Rheinheimera riviphila</name>
    <dbReference type="NCBI Taxonomy" id="1834037"/>
    <lineage>
        <taxon>Bacteria</taxon>
        <taxon>Pseudomonadati</taxon>
        <taxon>Pseudomonadota</taxon>
        <taxon>Gammaproteobacteria</taxon>
        <taxon>Chromatiales</taxon>
        <taxon>Chromatiaceae</taxon>
        <taxon>Rheinheimera</taxon>
    </lineage>
</organism>
<evidence type="ECO:0000313" key="4">
    <source>
        <dbReference type="Proteomes" id="UP000283077"/>
    </source>
</evidence>
<name>A0A437Q9Y7_9GAMM</name>
<sequence length="61" mass="7039">MVRWAKRRPTGAYVILAIFPLISLLPIPHSEIKKLQRIKQEQVQQKEQSGEPETDNDKPTS</sequence>
<dbReference type="AlphaFoldDB" id="A0A437Q9Y7"/>
<gene>
    <name evidence="3" type="ORF">EOE67_20200</name>
</gene>
<proteinExistence type="predicted"/>
<dbReference type="EMBL" id="SACS01000041">
    <property type="protein sequence ID" value="RVU31249.1"/>
    <property type="molecule type" value="Genomic_DNA"/>
</dbReference>
<protein>
    <submittedName>
        <fullName evidence="3">Uncharacterized protein</fullName>
    </submittedName>
</protein>
<keyword evidence="2" id="KW-0472">Membrane</keyword>
<evidence type="ECO:0000256" key="1">
    <source>
        <dbReference type="SAM" id="MobiDB-lite"/>
    </source>
</evidence>
<keyword evidence="2" id="KW-1133">Transmembrane helix</keyword>
<keyword evidence="4" id="KW-1185">Reference proteome</keyword>
<feature type="region of interest" description="Disordered" evidence="1">
    <location>
        <begin position="38"/>
        <end position="61"/>
    </location>
</feature>
<evidence type="ECO:0000256" key="2">
    <source>
        <dbReference type="SAM" id="Phobius"/>
    </source>
</evidence>
<feature type="transmembrane region" description="Helical" evidence="2">
    <location>
        <begin position="12"/>
        <end position="29"/>
    </location>
</feature>
<comment type="caution">
    <text evidence="3">The sequence shown here is derived from an EMBL/GenBank/DDBJ whole genome shotgun (WGS) entry which is preliminary data.</text>
</comment>